<feature type="transmembrane region" description="Helical" evidence="6">
    <location>
        <begin position="142"/>
        <end position="164"/>
    </location>
</feature>
<reference evidence="8 9" key="1">
    <citation type="submission" date="2016-02" db="EMBL/GenBank/DDBJ databases">
        <authorList>
            <person name="Wen L."/>
            <person name="He K."/>
            <person name="Yang H."/>
        </authorList>
    </citation>
    <scope>NUCLEOTIDE SEQUENCE [LARGE SCALE GENOMIC DNA]</scope>
    <source>
        <strain evidence="8 9">TSA40</strain>
    </source>
</reference>
<evidence type="ECO:0000256" key="3">
    <source>
        <dbReference type="ARBA" id="ARBA00022692"/>
    </source>
</evidence>
<feature type="transmembrane region" description="Helical" evidence="6">
    <location>
        <begin position="170"/>
        <end position="191"/>
    </location>
</feature>
<dbReference type="Proteomes" id="UP000197535">
    <property type="component" value="Unassembled WGS sequence"/>
</dbReference>
<dbReference type="PANTHER" id="PTHR43124">
    <property type="entry name" value="PURINE EFFLUX PUMP PBUE"/>
    <property type="match status" value="1"/>
</dbReference>
<dbReference type="InterPro" id="IPR020846">
    <property type="entry name" value="MFS_dom"/>
</dbReference>
<dbReference type="InterPro" id="IPR011701">
    <property type="entry name" value="MFS"/>
</dbReference>
<feature type="transmembrane region" description="Helical" evidence="6">
    <location>
        <begin position="12"/>
        <end position="34"/>
    </location>
</feature>
<comment type="subcellular location">
    <subcellularLocation>
        <location evidence="1">Cell membrane</location>
        <topology evidence="1">Multi-pass membrane protein</topology>
    </subcellularLocation>
</comment>
<dbReference type="PANTHER" id="PTHR43124:SF3">
    <property type="entry name" value="CHLORAMPHENICOL EFFLUX PUMP RV0191"/>
    <property type="match status" value="1"/>
</dbReference>
<accession>A0A254TLE4</accession>
<feature type="transmembrane region" description="Helical" evidence="6">
    <location>
        <begin position="84"/>
        <end position="103"/>
    </location>
</feature>
<dbReference type="Pfam" id="PF07690">
    <property type="entry name" value="MFS_1"/>
    <property type="match status" value="1"/>
</dbReference>
<keyword evidence="4 6" id="KW-1133">Transmembrane helix</keyword>
<evidence type="ECO:0000256" key="5">
    <source>
        <dbReference type="ARBA" id="ARBA00023136"/>
    </source>
</evidence>
<evidence type="ECO:0000259" key="7">
    <source>
        <dbReference type="PROSITE" id="PS50850"/>
    </source>
</evidence>
<dbReference type="PROSITE" id="PS50850">
    <property type="entry name" value="MFS"/>
    <property type="match status" value="1"/>
</dbReference>
<protein>
    <submittedName>
        <fullName evidence="8">Transporter</fullName>
    </submittedName>
</protein>
<evidence type="ECO:0000313" key="9">
    <source>
        <dbReference type="Proteomes" id="UP000197535"/>
    </source>
</evidence>
<feature type="transmembrane region" description="Helical" evidence="6">
    <location>
        <begin position="254"/>
        <end position="278"/>
    </location>
</feature>
<dbReference type="OrthoDB" id="9814303at2"/>
<dbReference type="CDD" id="cd17324">
    <property type="entry name" value="MFS_NepI_like"/>
    <property type="match status" value="1"/>
</dbReference>
<evidence type="ECO:0000256" key="1">
    <source>
        <dbReference type="ARBA" id="ARBA00004651"/>
    </source>
</evidence>
<dbReference type="InterPro" id="IPR050189">
    <property type="entry name" value="MFS_Efflux_Transporters"/>
</dbReference>
<evidence type="ECO:0000256" key="6">
    <source>
        <dbReference type="SAM" id="Phobius"/>
    </source>
</evidence>
<feature type="transmembrane region" description="Helical" evidence="6">
    <location>
        <begin position="54"/>
        <end position="72"/>
    </location>
</feature>
<gene>
    <name evidence="8" type="ORF">AYR66_24240</name>
</gene>
<comment type="caution">
    <text evidence="8">The sequence shown here is derived from an EMBL/GenBank/DDBJ whole genome shotgun (WGS) entry which is preliminary data.</text>
</comment>
<name>A0A254TLE4_9BURK</name>
<dbReference type="InterPro" id="IPR036259">
    <property type="entry name" value="MFS_trans_sf"/>
</dbReference>
<dbReference type="EMBL" id="LSTO01000001">
    <property type="protein sequence ID" value="OWW22142.1"/>
    <property type="molecule type" value="Genomic_DNA"/>
</dbReference>
<feature type="transmembrane region" description="Helical" evidence="6">
    <location>
        <begin position="350"/>
        <end position="372"/>
    </location>
</feature>
<keyword evidence="9" id="KW-1185">Reference proteome</keyword>
<feature type="transmembrane region" description="Helical" evidence="6">
    <location>
        <begin position="312"/>
        <end position="330"/>
    </location>
</feature>
<keyword evidence="3 6" id="KW-0812">Transmembrane</keyword>
<keyword evidence="5 6" id="KW-0472">Membrane</keyword>
<dbReference type="GO" id="GO:0005886">
    <property type="term" value="C:plasma membrane"/>
    <property type="evidence" value="ECO:0007669"/>
    <property type="project" value="UniProtKB-SubCell"/>
</dbReference>
<evidence type="ECO:0000256" key="2">
    <source>
        <dbReference type="ARBA" id="ARBA00022475"/>
    </source>
</evidence>
<dbReference type="GO" id="GO:0022857">
    <property type="term" value="F:transmembrane transporter activity"/>
    <property type="evidence" value="ECO:0007669"/>
    <property type="project" value="InterPro"/>
</dbReference>
<dbReference type="SUPFAM" id="SSF103473">
    <property type="entry name" value="MFS general substrate transporter"/>
    <property type="match status" value="1"/>
</dbReference>
<organism evidence="8 9">
    <name type="scientific">Noviherbaspirillum denitrificans</name>
    <dbReference type="NCBI Taxonomy" id="1968433"/>
    <lineage>
        <taxon>Bacteria</taxon>
        <taxon>Pseudomonadati</taxon>
        <taxon>Pseudomonadota</taxon>
        <taxon>Betaproteobacteria</taxon>
        <taxon>Burkholderiales</taxon>
        <taxon>Oxalobacteraceae</taxon>
        <taxon>Noviherbaspirillum</taxon>
    </lineage>
</organism>
<feature type="transmembrane region" description="Helical" evidence="6">
    <location>
        <begin position="228"/>
        <end position="248"/>
    </location>
</feature>
<proteinExistence type="predicted"/>
<feature type="domain" description="Major facilitator superfamily (MFS) profile" evidence="7">
    <location>
        <begin position="18"/>
        <end position="402"/>
    </location>
</feature>
<sequence length="406" mass="42682">MSISSPEQTGVAGIPALSVPMLSLAAFGSGISLRVTDPMLPQLAKEFAVSLGDASNVITVFSIAYGLSQLFFGPVGDRYGKYRVIAFATLACAVTSLFCALAPGYVPLLVARLTAGATAAAIIPLSMAWIGDVIPYHQRQPVLARFLIGQILGLATGVLVGGLAADAGNWRLPFFIVAGIFLCASLALFTLNKRLPDEARKVRHVQGSAITRMANEFRHILSLPWARMVLLTVFLEGAFLYGAFAFIASHMHHAYHMSLTSAGALVMLFGLGGFVFAVASATLVRKLGEVGLSLWGGIFVALALLATGLAPVWWWAIGGCFGAGLGFYMLHNTLQINATQMAPERRGAAVSAFASCFFLGQSVGVGIAGLVVERLGTANVMVIGAAGVLAVAIRFSLKLKGRHSRP</sequence>
<evidence type="ECO:0000313" key="8">
    <source>
        <dbReference type="EMBL" id="OWW22142.1"/>
    </source>
</evidence>
<keyword evidence="2" id="KW-1003">Cell membrane</keyword>
<evidence type="ECO:0000256" key="4">
    <source>
        <dbReference type="ARBA" id="ARBA00022989"/>
    </source>
</evidence>
<dbReference type="Gene3D" id="1.20.1250.20">
    <property type="entry name" value="MFS general substrate transporter like domains"/>
    <property type="match status" value="1"/>
</dbReference>
<dbReference type="AlphaFoldDB" id="A0A254TLE4"/>
<feature type="transmembrane region" description="Helical" evidence="6">
    <location>
        <begin position="378"/>
        <end position="397"/>
    </location>
</feature>
<feature type="transmembrane region" description="Helical" evidence="6">
    <location>
        <begin position="109"/>
        <end position="130"/>
    </location>
</feature>
<feature type="transmembrane region" description="Helical" evidence="6">
    <location>
        <begin position="290"/>
        <end position="306"/>
    </location>
</feature>